<dbReference type="AlphaFoldDB" id="X1N3W3"/>
<dbReference type="InterPro" id="IPR001296">
    <property type="entry name" value="Glyco_trans_1"/>
</dbReference>
<proteinExistence type="predicted"/>
<dbReference type="Gene3D" id="3.40.50.2000">
    <property type="entry name" value="Glycogen Phosphorylase B"/>
    <property type="match status" value="2"/>
</dbReference>
<feature type="non-terminal residue" evidence="3">
    <location>
        <position position="1"/>
    </location>
</feature>
<organism evidence="3">
    <name type="scientific">marine sediment metagenome</name>
    <dbReference type="NCBI Taxonomy" id="412755"/>
    <lineage>
        <taxon>unclassified sequences</taxon>
        <taxon>metagenomes</taxon>
        <taxon>ecological metagenomes</taxon>
    </lineage>
</organism>
<keyword evidence="1" id="KW-0808">Transferase</keyword>
<dbReference type="PANTHER" id="PTHR46401">
    <property type="entry name" value="GLYCOSYLTRANSFERASE WBBK-RELATED"/>
    <property type="match status" value="1"/>
</dbReference>
<dbReference type="SUPFAM" id="SSF53756">
    <property type="entry name" value="UDP-Glycosyltransferase/glycogen phosphorylase"/>
    <property type="match status" value="1"/>
</dbReference>
<dbReference type="PANTHER" id="PTHR46401:SF2">
    <property type="entry name" value="GLYCOSYLTRANSFERASE WBBK-RELATED"/>
    <property type="match status" value="1"/>
</dbReference>
<dbReference type="CDD" id="cd03801">
    <property type="entry name" value="GT4_PimA-like"/>
    <property type="match status" value="1"/>
</dbReference>
<sequence length="136" mass="15511">SSVYVKNLKESAKGNDNINFLGYQYGRVLQELFANCSLFVFPSKVEGMPVVLLEAMSFAKPIIFSDIPANIEVADGVAIPFRCGDIDDLSQKLRYALENLSLCYELGEKARERVKKEYHWDKIVHATEEVYHSLFR</sequence>
<evidence type="ECO:0000256" key="1">
    <source>
        <dbReference type="ARBA" id="ARBA00022679"/>
    </source>
</evidence>
<dbReference type="GO" id="GO:0016757">
    <property type="term" value="F:glycosyltransferase activity"/>
    <property type="evidence" value="ECO:0007669"/>
    <property type="project" value="InterPro"/>
</dbReference>
<reference evidence="3" key="1">
    <citation type="journal article" date="2014" name="Front. Microbiol.">
        <title>High frequency of phylogenetically diverse reductive dehalogenase-homologous genes in deep subseafloor sedimentary metagenomes.</title>
        <authorList>
            <person name="Kawai M."/>
            <person name="Futagami T."/>
            <person name="Toyoda A."/>
            <person name="Takaki Y."/>
            <person name="Nishi S."/>
            <person name="Hori S."/>
            <person name="Arai W."/>
            <person name="Tsubouchi T."/>
            <person name="Morono Y."/>
            <person name="Uchiyama I."/>
            <person name="Ito T."/>
            <person name="Fujiyama A."/>
            <person name="Inagaki F."/>
            <person name="Takami H."/>
        </authorList>
    </citation>
    <scope>NUCLEOTIDE SEQUENCE</scope>
    <source>
        <strain evidence="3">Expedition CK06-06</strain>
    </source>
</reference>
<evidence type="ECO:0000313" key="3">
    <source>
        <dbReference type="EMBL" id="GAI38273.1"/>
    </source>
</evidence>
<evidence type="ECO:0000259" key="2">
    <source>
        <dbReference type="Pfam" id="PF00534"/>
    </source>
</evidence>
<dbReference type="GO" id="GO:0009103">
    <property type="term" value="P:lipopolysaccharide biosynthetic process"/>
    <property type="evidence" value="ECO:0007669"/>
    <property type="project" value="TreeGrafter"/>
</dbReference>
<comment type="caution">
    <text evidence="3">The sequence shown here is derived from an EMBL/GenBank/DDBJ whole genome shotgun (WGS) entry which is preliminary data.</text>
</comment>
<accession>X1N3W3</accession>
<protein>
    <recommendedName>
        <fullName evidence="2">Glycosyl transferase family 1 domain-containing protein</fullName>
    </recommendedName>
</protein>
<dbReference type="EMBL" id="BARV01023570">
    <property type="protein sequence ID" value="GAI38273.1"/>
    <property type="molecule type" value="Genomic_DNA"/>
</dbReference>
<gene>
    <name evidence="3" type="ORF">S06H3_38648</name>
</gene>
<feature type="domain" description="Glycosyl transferase family 1" evidence="2">
    <location>
        <begin position="5"/>
        <end position="113"/>
    </location>
</feature>
<name>X1N3W3_9ZZZZ</name>
<dbReference type="Pfam" id="PF00534">
    <property type="entry name" value="Glycos_transf_1"/>
    <property type="match status" value="1"/>
</dbReference>